<dbReference type="PANTHER" id="PTHR22847:SF637">
    <property type="entry name" value="WD REPEAT DOMAIN 5B"/>
    <property type="match status" value="1"/>
</dbReference>
<dbReference type="Pfam" id="PF00400">
    <property type="entry name" value="WD40"/>
    <property type="match status" value="6"/>
</dbReference>
<dbReference type="GO" id="GO:1990234">
    <property type="term" value="C:transferase complex"/>
    <property type="evidence" value="ECO:0007669"/>
    <property type="project" value="UniProtKB-ARBA"/>
</dbReference>
<dbReference type="Gene3D" id="2.130.10.10">
    <property type="entry name" value="YVTN repeat-like/Quinoprotein amine dehydrogenase"/>
    <property type="match status" value="2"/>
</dbReference>
<reference evidence="1" key="1">
    <citation type="submission" date="2020-11" db="EMBL/GenBank/DDBJ databases">
        <authorList>
            <person name="Tran Van P."/>
        </authorList>
    </citation>
    <scope>NUCLEOTIDE SEQUENCE</scope>
</reference>
<dbReference type="InterPro" id="IPR015943">
    <property type="entry name" value="WD40/YVTN_repeat-like_dom_sf"/>
</dbReference>
<dbReference type="EMBL" id="OB660333">
    <property type="protein sequence ID" value="CAD7224230.1"/>
    <property type="molecule type" value="Genomic_DNA"/>
</dbReference>
<organism evidence="1">
    <name type="scientific">Cyprideis torosa</name>
    <dbReference type="NCBI Taxonomy" id="163714"/>
    <lineage>
        <taxon>Eukaryota</taxon>
        <taxon>Metazoa</taxon>
        <taxon>Ecdysozoa</taxon>
        <taxon>Arthropoda</taxon>
        <taxon>Crustacea</taxon>
        <taxon>Oligostraca</taxon>
        <taxon>Ostracoda</taxon>
        <taxon>Podocopa</taxon>
        <taxon>Podocopida</taxon>
        <taxon>Cytherocopina</taxon>
        <taxon>Cytheroidea</taxon>
        <taxon>Cytherideidae</taxon>
        <taxon>Cyprideis</taxon>
    </lineage>
</organism>
<dbReference type="InterPro" id="IPR011047">
    <property type="entry name" value="Quinoprotein_ADH-like_sf"/>
</dbReference>
<dbReference type="PROSITE" id="PS00678">
    <property type="entry name" value="WD_REPEATS_1"/>
    <property type="match status" value="1"/>
</dbReference>
<dbReference type="PROSITE" id="PS50294">
    <property type="entry name" value="WD_REPEATS_REGION"/>
    <property type="match status" value="3"/>
</dbReference>
<dbReference type="SUPFAM" id="SSF50998">
    <property type="entry name" value="Quinoprotein alcohol dehydrogenase-like"/>
    <property type="match status" value="1"/>
</dbReference>
<dbReference type="SMART" id="SM00320">
    <property type="entry name" value="WD40"/>
    <property type="match status" value="8"/>
</dbReference>
<dbReference type="CDD" id="cd00200">
    <property type="entry name" value="WD40"/>
    <property type="match status" value="1"/>
</dbReference>
<proteinExistence type="predicted"/>
<protein>
    <submittedName>
        <fullName evidence="1">Uncharacterized protein</fullName>
    </submittedName>
</protein>
<dbReference type="SUPFAM" id="SSF117289">
    <property type="entry name" value="Nucleoporin domain"/>
    <property type="match status" value="1"/>
</dbReference>
<dbReference type="SMART" id="SM00564">
    <property type="entry name" value="PQQ"/>
    <property type="match status" value="2"/>
</dbReference>
<sequence>MDGTFKTRPLLVGQLYVIHYEQLGGHVLPGAFVLMTHKTEDMYRSVFNALKDAMPAARNSGPDTYSIDFELAVTTAFENVFPDARLRFCYFHFTQSMWRKAQDSGVAARYMRTPEQELRAQFHAILAIAFVPVADVRTALTKLRSACVEDLDDVLDLLEDYYILGRRRGRGRGAVRFPPNTWNVYEATATGVPRTNNSAEAWNRRWTVLISKTHPNIFEFIEALKQEEMYVEHQRNVVELGQEPPKKKKKYRENDDRLRRLVERYAQIIADDNLLLRSLLLLLLLTVAPYDSMESRHPIPHLPPSANKDQSHKHCKDESDSKFGINCMLLHDDGSVLATGGEDGRAVLWATNGGNNMEQMSVLEGHEALITCMAFWDSFLYTGSEDSTIRKWNLASNECEIVYRGHSGRINKLLCTAQTLFSTSSDTTTKAWSLEADDNMSAETDLCIRTFKGHQTGVFSVLYILEDENKPRTQREIEREIQAGNIDVLYDMSHGDILITGSFDGTARSFNFTSGKRLKVFRGHSNAITAMATDTDVRILLTGSMDHTIRAWNIHTAKCLKVYTGHSGPVLCLTPGNGAAFFSGSSDRTAKSWALAHADCLQTYRDHEHSITSIRAEEGIVFTSCGDGHVRAFDGKSGQLLRKYRGHTACVVNLIIWENELYTGSQDGTVKLWSAF</sequence>
<dbReference type="PANTHER" id="PTHR22847">
    <property type="entry name" value="WD40 REPEAT PROTEIN"/>
    <property type="match status" value="1"/>
</dbReference>
<dbReference type="Pfam" id="PF10551">
    <property type="entry name" value="MULE"/>
    <property type="match status" value="1"/>
</dbReference>
<name>A0A7R8ZJX0_9CRUS</name>
<gene>
    <name evidence="1" type="ORF">CTOB1V02_LOCUS2200</name>
</gene>
<accession>A0A7R8ZJX0</accession>
<evidence type="ECO:0000313" key="1">
    <source>
        <dbReference type="EMBL" id="CAD7224230.1"/>
    </source>
</evidence>
<dbReference type="PRINTS" id="PR00320">
    <property type="entry name" value="GPROTEINBRPT"/>
</dbReference>
<dbReference type="InterPro" id="IPR020472">
    <property type="entry name" value="WD40_PAC1"/>
</dbReference>
<dbReference type="PROSITE" id="PS50082">
    <property type="entry name" value="WD_REPEATS_2"/>
    <property type="match status" value="4"/>
</dbReference>
<dbReference type="InterPro" id="IPR018391">
    <property type="entry name" value="PQQ_b-propeller_rpt"/>
</dbReference>
<dbReference type="OrthoDB" id="674604at2759"/>
<dbReference type="InterPro" id="IPR001680">
    <property type="entry name" value="WD40_rpt"/>
</dbReference>
<dbReference type="InterPro" id="IPR018289">
    <property type="entry name" value="MULE_transposase_dom"/>
</dbReference>
<dbReference type="InterPro" id="IPR019775">
    <property type="entry name" value="WD40_repeat_CS"/>
</dbReference>
<dbReference type="AlphaFoldDB" id="A0A7R8ZJX0"/>